<dbReference type="Pfam" id="PF08172">
    <property type="entry name" value="CASP_C"/>
    <property type="match status" value="1"/>
</dbReference>
<evidence type="ECO:0000256" key="8">
    <source>
        <dbReference type="ARBA" id="ARBA00023054"/>
    </source>
</evidence>
<keyword evidence="5 11" id="KW-0812">Transmembrane</keyword>
<feature type="coiled-coil region" evidence="10">
    <location>
        <begin position="62"/>
        <end position="89"/>
    </location>
</feature>
<gene>
    <name evidence="14" type="ORF">RNJ44_01782</name>
</gene>
<feature type="transmembrane region" description="Helical" evidence="11">
    <location>
        <begin position="609"/>
        <end position="630"/>
    </location>
</feature>
<dbReference type="EMBL" id="JBEVYD010000011">
    <property type="protein sequence ID" value="KAL3229646.1"/>
    <property type="molecule type" value="Genomic_DNA"/>
</dbReference>
<protein>
    <recommendedName>
        <fullName evidence="3">Protein CASP</fullName>
    </recommendedName>
</protein>
<organism evidence="14 15">
    <name type="scientific">Nakaseomyces bracarensis</name>
    <dbReference type="NCBI Taxonomy" id="273131"/>
    <lineage>
        <taxon>Eukaryota</taxon>
        <taxon>Fungi</taxon>
        <taxon>Dikarya</taxon>
        <taxon>Ascomycota</taxon>
        <taxon>Saccharomycotina</taxon>
        <taxon>Saccharomycetes</taxon>
        <taxon>Saccharomycetales</taxon>
        <taxon>Saccharomycetaceae</taxon>
        <taxon>Nakaseomyces</taxon>
    </lineage>
</organism>
<evidence type="ECO:0000256" key="11">
    <source>
        <dbReference type="SAM" id="Phobius"/>
    </source>
</evidence>
<evidence type="ECO:0000256" key="2">
    <source>
        <dbReference type="ARBA" id="ARBA00006415"/>
    </source>
</evidence>
<evidence type="ECO:0000256" key="10">
    <source>
        <dbReference type="SAM" id="Coils"/>
    </source>
</evidence>
<evidence type="ECO:0000259" key="13">
    <source>
        <dbReference type="Pfam" id="PF25398"/>
    </source>
</evidence>
<feature type="coiled-coil region" evidence="10">
    <location>
        <begin position="496"/>
        <end position="530"/>
    </location>
</feature>
<keyword evidence="4" id="KW-0813">Transport</keyword>
<keyword evidence="7" id="KW-0333">Golgi apparatus</keyword>
<feature type="domain" description="CASP C-terminal" evidence="12">
    <location>
        <begin position="403"/>
        <end position="632"/>
    </location>
</feature>
<proteinExistence type="inferred from homology"/>
<reference evidence="14 15" key="1">
    <citation type="submission" date="2024-05" db="EMBL/GenBank/DDBJ databases">
        <title>Long read based assembly of the Candida bracarensis genome reveals expanded adhesin content.</title>
        <authorList>
            <person name="Marcet-Houben M."/>
            <person name="Ksiezopolska E."/>
            <person name="Gabaldon T."/>
        </authorList>
    </citation>
    <scope>NUCLEOTIDE SEQUENCE [LARGE SCALE GENOMIC DNA]</scope>
    <source>
        <strain evidence="14 15">CBM6</strain>
    </source>
</reference>
<dbReference type="InterPro" id="IPR012955">
    <property type="entry name" value="CASP_C"/>
</dbReference>
<dbReference type="PANTHER" id="PTHR14043:SF2">
    <property type="entry name" value="HOMEOBOX PROTEIN CUT"/>
    <property type="match status" value="1"/>
</dbReference>
<evidence type="ECO:0000313" key="14">
    <source>
        <dbReference type="EMBL" id="KAL3229646.1"/>
    </source>
</evidence>
<evidence type="ECO:0000313" key="15">
    <source>
        <dbReference type="Proteomes" id="UP001623330"/>
    </source>
</evidence>
<feature type="coiled-coil region" evidence="10">
    <location>
        <begin position="388"/>
        <end position="436"/>
    </location>
</feature>
<evidence type="ECO:0000259" key="12">
    <source>
        <dbReference type="Pfam" id="PF08172"/>
    </source>
</evidence>
<dbReference type="PANTHER" id="PTHR14043">
    <property type="entry name" value="CCAAT DISPLACEMENT PROTEIN-RELATED"/>
    <property type="match status" value="1"/>
</dbReference>
<evidence type="ECO:0000256" key="9">
    <source>
        <dbReference type="ARBA" id="ARBA00023136"/>
    </source>
</evidence>
<evidence type="ECO:0000256" key="7">
    <source>
        <dbReference type="ARBA" id="ARBA00023034"/>
    </source>
</evidence>
<dbReference type="Proteomes" id="UP001623330">
    <property type="component" value="Unassembled WGS sequence"/>
</dbReference>
<evidence type="ECO:0000256" key="3">
    <source>
        <dbReference type="ARBA" id="ARBA00018691"/>
    </source>
</evidence>
<keyword evidence="15" id="KW-1185">Reference proteome</keyword>
<dbReference type="Pfam" id="PF25398">
    <property type="entry name" value="CUX1_N"/>
    <property type="match status" value="1"/>
</dbReference>
<keyword evidence="6 11" id="KW-1133">Transmembrane helix</keyword>
<comment type="subcellular location">
    <subcellularLocation>
        <location evidence="1">Golgi apparatus membrane</location>
        <topology evidence="1">Single-pass type IV membrane protein</topology>
    </subcellularLocation>
</comment>
<evidence type="ECO:0000256" key="4">
    <source>
        <dbReference type="ARBA" id="ARBA00022448"/>
    </source>
</evidence>
<name>A0ABR4NNS4_9SACH</name>
<sequence length="654" mass="75068">MDGSVFKHAAELWSKADLSSLQHDLDNSIIEIKDRESGFLESRKLLASETKSFKKLDSDEKLGTINKLIKQYQQEIDSLTKRSKNSEQALLDVYAKISEAPDPSPLLQSSAERLENVEDSKELQEKITQLEDRLAKYADYDKIKERLLDLEQNSAKTLTKRLAAKEQELNSTWEEKQRNWKNKEEELSKQIDTLQTNNKALEATIAKRIDIEGTDDSVEGGQVQYDFSNSAERNLLVQELESSQSRIFQLEKRNEELNGKLAKATSDAEKESELSAKLQLINQLESENALITASIERERKNAETRSKKLQEELGSLKTEATSYKTELDTLRRKLNTYSDYNKIKEQLEALKKIEFGVDDDEDGDEDDIEDNSVQKNLLSANKKLQKSLVEIRTEAMEKSSQNEKLQKDIKSLQIRLRQLEENNAKLELDLQQMEDIDQKFNDTASMISGVTRQMNNRGNRAGKYSPTTSIVGISEEPEGDGSLQNSTILPIVTKQRDRFRSRNSDLEKQLRQINQEKGKITQELQIMKKDNAKLYEKVRYLSSVQTGSTSDFNLDTESQYADSYNESLHPLANFKKSERDYYLNRKLSVWEKLFSTFAKIVLQNKSTRLAFFLYCICLHGLVFMMCMYVINISGYLTPEVNTVTSSEKKFGNPI</sequence>
<feature type="coiled-coil region" evidence="10">
    <location>
        <begin position="113"/>
        <end position="204"/>
    </location>
</feature>
<dbReference type="InterPro" id="IPR057476">
    <property type="entry name" value="Cux_N"/>
</dbReference>
<evidence type="ECO:0000256" key="1">
    <source>
        <dbReference type="ARBA" id="ARBA00004409"/>
    </source>
</evidence>
<comment type="caution">
    <text evidence="14">The sequence shown here is derived from an EMBL/GenBank/DDBJ whole genome shotgun (WGS) entry which is preliminary data.</text>
</comment>
<evidence type="ECO:0000256" key="5">
    <source>
        <dbReference type="ARBA" id="ARBA00022692"/>
    </source>
</evidence>
<keyword evidence="8 10" id="KW-0175">Coiled coil</keyword>
<feature type="domain" description="Cux N-terminal" evidence="13">
    <location>
        <begin position="4"/>
        <end position="113"/>
    </location>
</feature>
<evidence type="ECO:0000256" key="6">
    <source>
        <dbReference type="ARBA" id="ARBA00022989"/>
    </source>
</evidence>
<comment type="similarity">
    <text evidence="2">Belongs to the CASP family.</text>
</comment>
<keyword evidence="9 11" id="KW-0472">Membrane</keyword>
<accession>A0ABR4NNS4</accession>
<feature type="coiled-coil region" evidence="10">
    <location>
        <begin position="240"/>
        <end position="333"/>
    </location>
</feature>